<evidence type="ECO:0000313" key="3">
    <source>
        <dbReference type="EMBL" id="SER15029.1"/>
    </source>
</evidence>
<feature type="signal peptide" evidence="2">
    <location>
        <begin position="1"/>
        <end position="21"/>
    </location>
</feature>
<dbReference type="RefSeq" id="WP_091361928.1">
    <property type="nucleotide sequence ID" value="NZ_AP025284.1"/>
</dbReference>
<protein>
    <submittedName>
        <fullName evidence="3">Uncharacterized protein</fullName>
    </submittedName>
</protein>
<evidence type="ECO:0000256" key="1">
    <source>
        <dbReference type="SAM" id="MobiDB-lite"/>
    </source>
</evidence>
<dbReference type="AlphaFoldDB" id="A0A1H9LUU7"/>
<feature type="chain" id="PRO_5011599997" evidence="2">
    <location>
        <begin position="22"/>
        <end position="167"/>
    </location>
</feature>
<evidence type="ECO:0000256" key="2">
    <source>
        <dbReference type="SAM" id="SignalP"/>
    </source>
</evidence>
<dbReference type="OrthoDB" id="6120461at2"/>
<sequence length="167" mass="16156">MRRLIIGVVAGMLLPLYPAFADSNDTIISQIQEATQDASTPEQISAAIEDMLANAESPEQQQAILTAAMSVYSADADALAAIGSAANNTGISPDVVTQSALAANVSPTDVLAATAAGNGNGQGPGNGNGQGNGQGLGIAPGQTGNPVTPPPFGNNGGGAGGGTGSPS</sequence>
<proteinExistence type="predicted"/>
<keyword evidence="4" id="KW-1185">Reference proteome</keyword>
<keyword evidence="2" id="KW-0732">Signal</keyword>
<feature type="region of interest" description="Disordered" evidence="1">
    <location>
        <begin position="114"/>
        <end position="167"/>
    </location>
</feature>
<dbReference type="Proteomes" id="UP000198749">
    <property type="component" value="Unassembled WGS sequence"/>
</dbReference>
<feature type="compositionally biased region" description="Gly residues" evidence="1">
    <location>
        <begin position="154"/>
        <end position="167"/>
    </location>
</feature>
<accession>A0A1H9LUU7</accession>
<evidence type="ECO:0000313" key="4">
    <source>
        <dbReference type="Proteomes" id="UP000198749"/>
    </source>
</evidence>
<feature type="compositionally biased region" description="Gly residues" evidence="1">
    <location>
        <begin position="118"/>
        <end position="138"/>
    </location>
</feature>
<dbReference type="EMBL" id="FOGB01000019">
    <property type="protein sequence ID" value="SER15029.1"/>
    <property type="molecule type" value="Genomic_DNA"/>
</dbReference>
<organism evidence="3 4">
    <name type="scientific">Amphritea atlantica</name>
    <dbReference type="NCBI Taxonomy" id="355243"/>
    <lineage>
        <taxon>Bacteria</taxon>
        <taxon>Pseudomonadati</taxon>
        <taxon>Pseudomonadota</taxon>
        <taxon>Gammaproteobacteria</taxon>
        <taxon>Oceanospirillales</taxon>
        <taxon>Oceanospirillaceae</taxon>
        <taxon>Amphritea</taxon>
    </lineage>
</organism>
<gene>
    <name evidence="3" type="ORF">SAMN03080615_04108</name>
</gene>
<name>A0A1H9LUU7_9GAMM</name>
<reference evidence="4" key="1">
    <citation type="submission" date="2016-10" db="EMBL/GenBank/DDBJ databases">
        <authorList>
            <person name="Varghese N."/>
            <person name="Submissions S."/>
        </authorList>
    </citation>
    <scope>NUCLEOTIDE SEQUENCE [LARGE SCALE GENOMIC DNA]</scope>
    <source>
        <strain evidence="4">DSM 18887</strain>
    </source>
</reference>